<gene>
    <name evidence="5" type="ORF">ACFQ4P_03815</name>
</gene>
<evidence type="ECO:0000256" key="2">
    <source>
        <dbReference type="SAM" id="SignalP"/>
    </source>
</evidence>
<name>A0ABW4CIK3_9LACO</name>
<keyword evidence="1" id="KW-0472">Membrane</keyword>
<dbReference type="InterPro" id="IPR021759">
    <property type="entry name" value="WxLIP_HBD"/>
</dbReference>
<feature type="domain" description="WxL Interacting Protein peptidoglycan binding" evidence="3">
    <location>
        <begin position="41"/>
        <end position="159"/>
    </location>
</feature>
<dbReference type="RefSeq" id="WP_203626300.1">
    <property type="nucleotide sequence ID" value="NZ_BOLQ01000003.1"/>
</dbReference>
<feature type="transmembrane region" description="Helical" evidence="1">
    <location>
        <begin position="315"/>
        <end position="336"/>
    </location>
</feature>
<evidence type="ECO:0000259" key="4">
    <source>
        <dbReference type="Pfam" id="PF11797"/>
    </source>
</evidence>
<feature type="signal peptide" evidence="2">
    <location>
        <begin position="1"/>
        <end position="28"/>
    </location>
</feature>
<sequence length="349" mass="38482">MKKTSWLLKALVVLLAVSGLGSLTQVQAADTGNSMAVPLSLDPIQNRYQINKNTYYYDLQMKPNTETKLGLKLANSGDKPLTVQVQAIAARTSDQGQAIYTSLSTNYDSSLKYPLPTLIDLPEKYQKITIPAHQTATYSLPLKMPAKQFKGVILGALLVRPNLKTAAKSGITNKYAYSIAVQLTNGIDETPDLRLNTVKVQHDQVQTNVLANLQNYKAALVRKGTIAARITKQGQNRTLKSLAVNRSSMAPNSNFDLKIPWGAGAIAPGDYTLHLTYTSQDPLYTKAKTWQFTKNFHVSALEAAQLTLQALHIPWWVYLILVLILIALIVLIVILIKRRKGGKARDKDA</sequence>
<feature type="domain" description="WxL Interacting Protein host binding" evidence="4">
    <location>
        <begin position="169"/>
        <end position="306"/>
    </location>
</feature>
<keyword evidence="2" id="KW-0732">Signal</keyword>
<dbReference type="InterPro" id="IPR010317">
    <property type="entry name" value="WxLIP_PGBD"/>
</dbReference>
<dbReference type="Pfam" id="PF11797">
    <property type="entry name" value="WxLIP_HBD"/>
    <property type="match status" value="1"/>
</dbReference>
<keyword evidence="1" id="KW-0812">Transmembrane</keyword>
<evidence type="ECO:0000259" key="3">
    <source>
        <dbReference type="Pfam" id="PF06030"/>
    </source>
</evidence>
<keyword evidence="1" id="KW-1133">Transmembrane helix</keyword>
<evidence type="ECO:0000313" key="6">
    <source>
        <dbReference type="Proteomes" id="UP001597196"/>
    </source>
</evidence>
<dbReference type="Pfam" id="PF06030">
    <property type="entry name" value="WxLIP_PGBD"/>
    <property type="match status" value="1"/>
</dbReference>
<dbReference type="EMBL" id="JBHTOC010000004">
    <property type="protein sequence ID" value="MFD1429376.1"/>
    <property type="molecule type" value="Genomic_DNA"/>
</dbReference>
<proteinExistence type="predicted"/>
<accession>A0ABW4CIK3</accession>
<keyword evidence="6" id="KW-1185">Reference proteome</keyword>
<comment type="caution">
    <text evidence="5">The sequence shown here is derived from an EMBL/GenBank/DDBJ whole genome shotgun (WGS) entry which is preliminary data.</text>
</comment>
<evidence type="ECO:0000256" key="1">
    <source>
        <dbReference type="SAM" id="Phobius"/>
    </source>
</evidence>
<feature type="chain" id="PRO_5046282394" evidence="2">
    <location>
        <begin position="29"/>
        <end position="349"/>
    </location>
</feature>
<evidence type="ECO:0000313" key="5">
    <source>
        <dbReference type="EMBL" id="MFD1429376.1"/>
    </source>
</evidence>
<reference evidence="6" key="1">
    <citation type="journal article" date="2019" name="Int. J. Syst. Evol. Microbiol.">
        <title>The Global Catalogue of Microorganisms (GCM) 10K type strain sequencing project: providing services to taxonomists for standard genome sequencing and annotation.</title>
        <authorList>
            <consortium name="The Broad Institute Genomics Platform"/>
            <consortium name="The Broad Institute Genome Sequencing Center for Infectious Disease"/>
            <person name="Wu L."/>
            <person name="Ma J."/>
        </authorList>
    </citation>
    <scope>NUCLEOTIDE SEQUENCE [LARGE SCALE GENOMIC DNA]</scope>
    <source>
        <strain evidence="6">CCM 8980</strain>
    </source>
</reference>
<protein>
    <submittedName>
        <fullName evidence="5">DUF916 and DUF3324 domain-containing protein</fullName>
    </submittedName>
</protein>
<organism evidence="5 6">
    <name type="scientific">Lacticaseibacillus mingshuiensis</name>
    <dbReference type="NCBI Taxonomy" id="2799574"/>
    <lineage>
        <taxon>Bacteria</taxon>
        <taxon>Bacillati</taxon>
        <taxon>Bacillota</taxon>
        <taxon>Bacilli</taxon>
        <taxon>Lactobacillales</taxon>
        <taxon>Lactobacillaceae</taxon>
        <taxon>Lacticaseibacillus</taxon>
    </lineage>
</organism>
<dbReference type="Proteomes" id="UP001597196">
    <property type="component" value="Unassembled WGS sequence"/>
</dbReference>